<proteinExistence type="predicted"/>
<dbReference type="GO" id="GO:0003723">
    <property type="term" value="F:RNA binding"/>
    <property type="evidence" value="ECO:0007669"/>
    <property type="project" value="UniProtKB-UniRule"/>
</dbReference>
<feature type="domain" description="RRM" evidence="4">
    <location>
        <begin position="31"/>
        <end position="114"/>
    </location>
</feature>
<dbReference type="InterPro" id="IPR035979">
    <property type="entry name" value="RBD_domain_sf"/>
</dbReference>
<dbReference type="Pfam" id="PF00076">
    <property type="entry name" value="RRM_1"/>
    <property type="match status" value="1"/>
</dbReference>
<dbReference type="InterPro" id="IPR012677">
    <property type="entry name" value="Nucleotide-bd_a/b_plait_sf"/>
</dbReference>
<reference evidence="5" key="2">
    <citation type="submission" date="2023-06" db="EMBL/GenBank/DDBJ databases">
        <authorList>
            <consortium name="Lawrence Berkeley National Laboratory"/>
            <person name="Haridas S."/>
            <person name="Hensen N."/>
            <person name="Bonometti L."/>
            <person name="Westerberg I."/>
            <person name="Brannstrom I.O."/>
            <person name="Guillou S."/>
            <person name="Cros-Aarteil S."/>
            <person name="Calhoun S."/>
            <person name="Kuo A."/>
            <person name="Mondo S."/>
            <person name="Pangilinan J."/>
            <person name="Riley R."/>
            <person name="Labutti K."/>
            <person name="Andreopoulos B."/>
            <person name="Lipzen A."/>
            <person name="Chen C."/>
            <person name="Yanf M."/>
            <person name="Daum C."/>
            <person name="Ng V."/>
            <person name="Clum A."/>
            <person name="Steindorff A."/>
            <person name="Ohm R."/>
            <person name="Martin F."/>
            <person name="Silar P."/>
            <person name="Natvig D."/>
            <person name="Lalanne C."/>
            <person name="Gautier V."/>
            <person name="Ament-Velasquez S.L."/>
            <person name="Kruys A."/>
            <person name="Hutchinson M.I."/>
            <person name="Powell A.J."/>
            <person name="Barry K."/>
            <person name="Miller A.N."/>
            <person name="Grigoriev I.V."/>
            <person name="Debuchy R."/>
            <person name="Gladieux P."/>
            <person name="Thoren M.H."/>
            <person name="Johannesson H."/>
        </authorList>
    </citation>
    <scope>NUCLEOTIDE SEQUENCE</scope>
    <source>
        <strain evidence="5">CBS 314.62</strain>
    </source>
</reference>
<dbReference type="CDD" id="cd12400">
    <property type="entry name" value="RRM_Nop6"/>
    <property type="match status" value="1"/>
</dbReference>
<protein>
    <recommendedName>
        <fullName evidence="4">RRM domain-containing protein</fullName>
    </recommendedName>
</protein>
<dbReference type="FunFam" id="3.30.70.330:FF:000376">
    <property type="entry name" value="Putative RNA binding protein"/>
    <property type="match status" value="1"/>
</dbReference>
<dbReference type="InterPro" id="IPR034228">
    <property type="entry name" value="Nop6_RRM"/>
</dbReference>
<dbReference type="PANTHER" id="PTHR48024:SF56">
    <property type="entry name" value="HETEROGENEOUS NUCLEAR RIBONUCLEOPROTEIN A0"/>
    <property type="match status" value="1"/>
</dbReference>
<evidence type="ECO:0000313" key="5">
    <source>
        <dbReference type="EMBL" id="KAK3693798.1"/>
    </source>
</evidence>
<feature type="region of interest" description="Disordered" evidence="3">
    <location>
        <begin position="139"/>
        <end position="246"/>
    </location>
</feature>
<organism evidence="5 6">
    <name type="scientific">Podospora appendiculata</name>
    <dbReference type="NCBI Taxonomy" id="314037"/>
    <lineage>
        <taxon>Eukaryota</taxon>
        <taxon>Fungi</taxon>
        <taxon>Dikarya</taxon>
        <taxon>Ascomycota</taxon>
        <taxon>Pezizomycotina</taxon>
        <taxon>Sordariomycetes</taxon>
        <taxon>Sordariomycetidae</taxon>
        <taxon>Sordariales</taxon>
        <taxon>Podosporaceae</taxon>
        <taxon>Podospora</taxon>
    </lineage>
</organism>
<evidence type="ECO:0000256" key="2">
    <source>
        <dbReference type="PROSITE-ProRule" id="PRU00176"/>
    </source>
</evidence>
<evidence type="ECO:0000256" key="1">
    <source>
        <dbReference type="ARBA" id="ARBA00022884"/>
    </source>
</evidence>
<evidence type="ECO:0000259" key="4">
    <source>
        <dbReference type="PROSITE" id="PS50102"/>
    </source>
</evidence>
<dbReference type="AlphaFoldDB" id="A0AAE0XI34"/>
<evidence type="ECO:0000313" key="6">
    <source>
        <dbReference type="Proteomes" id="UP001270362"/>
    </source>
</evidence>
<name>A0AAE0XI34_9PEZI</name>
<dbReference type="SMART" id="SM00360">
    <property type="entry name" value="RRM"/>
    <property type="match status" value="1"/>
</dbReference>
<keyword evidence="1 2" id="KW-0694">RNA-binding</keyword>
<keyword evidence="6" id="KW-1185">Reference proteome</keyword>
<reference evidence="5" key="1">
    <citation type="journal article" date="2023" name="Mol. Phylogenet. Evol.">
        <title>Genome-scale phylogeny and comparative genomics of the fungal order Sordariales.</title>
        <authorList>
            <person name="Hensen N."/>
            <person name="Bonometti L."/>
            <person name="Westerberg I."/>
            <person name="Brannstrom I.O."/>
            <person name="Guillou S."/>
            <person name="Cros-Aarteil S."/>
            <person name="Calhoun S."/>
            <person name="Haridas S."/>
            <person name="Kuo A."/>
            <person name="Mondo S."/>
            <person name="Pangilinan J."/>
            <person name="Riley R."/>
            <person name="LaButti K."/>
            <person name="Andreopoulos B."/>
            <person name="Lipzen A."/>
            <person name="Chen C."/>
            <person name="Yan M."/>
            <person name="Daum C."/>
            <person name="Ng V."/>
            <person name="Clum A."/>
            <person name="Steindorff A."/>
            <person name="Ohm R.A."/>
            <person name="Martin F."/>
            <person name="Silar P."/>
            <person name="Natvig D.O."/>
            <person name="Lalanne C."/>
            <person name="Gautier V."/>
            <person name="Ament-Velasquez S.L."/>
            <person name="Kruys A."/>
            <person name="Hutchinson M.I."/>
            <person name="Powell A.J."/>
            <person name="Barry K."/>
            <person name="Miller A.N."/>
            <person name="Grigoriev I.V."/>
            <person name="Debuchy R."/>
            <person name="Gladieux P."/>
            <person name="Hiltunen Thoren M."/>
            <person name="Johannesson H."/>
        </authorList>
    </citation>
    <scope>NUCLEOTIDE SEQUENCE</scope>
    <source>
        <strain evidence="5">CBS 314.62</strain>
    </source>
</reference>
<evidence type="ECO:0000256" key="3">
    <source>
        <dbReference type="SAM" id="MobiDB-lite"/>
    </source>
</evidence>
<feature type="compositionally biased region" description="Basic residues" evidence="3">
    <location>
        <begin position="228"/>
        <end position="246"/>
    </location>
</feature>
<accession>A0AAE0XI34</accession>
<dbReference type="InterPro" id="IPR050886">
    <property type="entry name" value="RNA-binding_reg"/>
</dbReference>
<dbReference type="Gene3D" id="3.30.70.330">
    <property type="match status" value="1"/>
</dbReference>
<dbReference type="EMBL" id="JAULSO010000001">
    <property type="protein sequence ID" value="KAK3693798.1"/>
    <property type="molecule type" value="Genomic_DNA"/>
</dbReference>
<sequence length="246" mass="26844">MDTAQPTQDEKAAAAAAAADAEVASSKNSRFICFIGNLPFTATAESIKAHFASVHPISVRLLTERDNPTKSRGIAFVEFGRFDHMKTCLEKFHHTEFDDKLSPARKINVELTAGGGGKTKQREEKIKEKNRKLNEERVNRVHNQAAAKLAKGKEGAAKEGEAEPKVNEEEVKIQEQRDEQDIHPSRRAIVPFNAENAKNAGSFEDEYDNQDNGGYGNKRSFGGGRGGRGGRGRGGRGGRGGGRGRR</sequence>
<dbReference type="SUPFAM" id="SSF54928">
    <property type="entry name" value="RNA-binding domain, RBD"/>
    <property type="match status" value="1"/>
</dbReference>
<dbReference type="GO" id="GO:0005634">
    <property type="term" value="C:nucleus"/>
    <property type="evidence" value="ECO:0007669"/>
    <property type="project" value="TreeGrafter"/>
</dbReference>
<dbReference type="Proteomes" id="UP001270362">
    <property type="component" value="Unassembled WGS sequence"/>
</dbReference>
<feature type="compositionally biased region" description="Basic and acidic residues" evidence="3">
    <location>
        <begin position="151"/>
        <end position="184"/>
    </location>
</feature>
<dbReference type="PANTHER" id="PTHR48024">
    <property type="entry name" value="GEO13361P1-RELATED"/>
    <property type="match status" value="1"/>
</dbReference>
<feature type="compositionally biased region" description="Gly residues" evidence="3">
    <location>
        <begin position="213"/>
        <end position="227"/>
    </location>
</feature>
<dbReference type="PROSITE" id="PS50102">
    <property type="entry name" value="RRM"/>
    <property type="match status" value="1"/>
</dbReference>
<dbReference type="InterPro" id="IPR000504">
    <property type="entry name" value="RRM_dom"/>
</dbReference>
<comment type="caution">
    <text evidence="5">The sequence shown here is derived from an EMBL/GenBank/DDBJ whole genome shotgun (WGS) entry which is preliminary data.</text>
</comment>
<gene>
    <name evidence="5" type="ORF">B0T22DRAFT_368366</name>
</gene>